<dbReference type="RefSeq" id="WP_130918460.1">
    <property type="nucleotide sequence ID" value="NZ_JADLPI010000001.1"/>
</dbReference>
<evidence type="ECO:0000313" key="2">
    <source>
        <dbReference type="Proteomes" id="UP000290439"/>
    </source>
</evidence>
<gene>
    <name evidence="1" type="ORF">NCTC10797_04477</name>
</gene>
<accession>A0A4U8W606</accession>
<name>A0A4U8W606_9NOCA</name>
<organism evidence="1 2">
    <name type="scientific">Nocardia cyriacigeorgica</name>
    <dbReference type="NCBI Taxonomy" id="135487"/>
    <lineage>
        <taxon>Bacteria</taxon>
        <taxon>Bacillati</taxon>
        <taxon>Actinomycetota</taxon>
        <taxon>Actinomycetes</taxon>
        <taxon>Mycobacteriales</taxon>
        <taxon>Nocardiaceae</taxon>
        <taxon>Nocardia</taxon>
    </lineage>
</organism>
<reference evidence="1 2" key="1">
    <citation type="submission" date="2019-02" db="EMBL/GenBank/DDBJ databases">
        <authorList>
            <consortium name="Pathogen Informatics"/>
        </authorList>
    </citation>
    <scope>NUCLEOTIDE SEQUENCE [LARGE SCALE GENOMIC DNA]</scope>
    <source>
        <strain evidence="1 2">3012STDY6756504</strain>
    </source>
</reference>
<dbReference type="InterPro" id="IPR025350">
    <property type="entry name" value="DUF4254"/>
</dbReference>
<sequence length="145" mass="15921">MITLPSKDLVLAACAGSVRQPHPVLEAAHELAALHAAQTEASPVAMAESNSHRAILRQRIDRWVSSSMPPPLGAAYMHTETMGCVIDRLARFSVLARAELANGCRPWELHFAWHRLSEVALGYGDLSHELRLGTRRLPDFSGHPD</sequence>
<dbReference type="EMBL" id="LR215973">
    <property type="protein sequence ID" value="VFB00676.1"/>
    <property type="molecule type" value="Genomic_DNA"/>
</dbReference>
<proteinExistence type="predicted"/>
<dbReference type="Proteomes" id="UP000290439">
    <property type="component" value="Chromosome"/>
</dbReference>
<evidence type="ECO:0008006" key="3">
    <source>
        <dbReference type="Google" id="ProtNLM"/>
    </source>
</evidence>
<protein>
    <recommendedName>
        <fullName evidence="3">DUF4254 domain-containing protein</fullName>
    </recommendedName>
</protein>
<dbReference type="Pfam" id="PF14063">
    <property type="entry name" value="DUF4254"/>
    <property type="match status" value="1"/>
</dbReference>
<dbReference type="AlphaFoldDB" id="A0A4U8W606"/>
<evidence type="ECO:0000313" key="1">
    <source>
        <dbReference type="EMBL" id="VFB00676.1"/>
    </source>
</evidence>